<reference evidence="1" key="2">
    <citation type="submission" date="2016-05" db="EMBL/GenBank/DDBJ databases">
        <title>Comparative analysis highlights variable genome content of wheat rusts and divergence of the mating loci.</title>
        <authorList>
            <person name="Cuomo C.A."/>
            <person name="Bakkeren G."/>
            <person name="Szabo L."/>
            <person name="Khalil H."/>
            <person name="Joly D."/>
            <person name="Goldberg J."/>
            <person name="Young S."/>
            <person name="Zeng Q."/>
            <person name="Fellers J."/>
        </authorList>
    </citation>
    <scope>NUCLEOTIDE SEQUENCE [LARGE SCALE GENOMIC DNA]</scope>
    <source>
        <strain evidence="1">1-1 BBBD Race 1</strain>
    </source>
</reference>
<dbReference type="AlphaFoldDB" id="A0A180H1R1"/>
<dbReference type="EMBL" id="ADAS02000004">
    <property type="protein sequence ID" value="OAV98965.1"/>
    <property type="molecule type" value="Genomic_DNA"/>
</dbReference>
<evidence type="ECO:0000313" key="3">
    <source>
        <dbReference type="Proteomes" id="UP000005240"/>
    </source>
</evidence>
<accession>A0A180H1R1</accession>
<keyword evidence="3" id="KW-1185">Reference proteome</keyword>
<gene>
    <name evidence="1" type="ORF">PTTG_25417</name>
</gene>
<protein>
    <submittedName>
        <fullName evidence="1 2">Uncharacterized protein</fullName>
    </submittedName>
</protein>
<proteinExistence type="predicted"/>
<dbReference type="STRING" id="630390.A0A180H1R1"/>
<reference evidence="2 3" key="3">
    <citation type="journal article" date="2017" name="G3 (Bethesda)">
        <title>Comparative analysis highlights variable genome content of wheat rusts and divergence of the mating loci.</title>
        <authorList>
            <person name="Cuomo C.A."/>
            <person name="Bakkeren G."/>
            <person name="Khalil H.B."/>
            <person name="Panwar V."/>
            <person name="Joly D."/>
            <person name="Linning R."/>
            <person name="Sakthikumar S."/>
            <person name="Song X."/>
            <person name="Adiconis X."/>
            <person name="Fan L."/>
            <person name="Goldberg J.M."/>
            <person name="Levin J.Z."/>
            <person name="Young S."/>
            <person name="Zeng Q."/>
            <person name="Anikster Y."/>
            <person name="Bruce M."/>
            <person name="Wang M."/>
            <person name="Yin C."/>
            <person name="McCallum B."/>
            <person name="Szabo L.J."/>
            <person name="Hulbert S."/>
            <person name="Chen X."/>
            <person name="Fellers J.P."/>
        </authorList>
    </citation>
    <scope>NUCLEOTIDE SEQUENCE</scope>
    <source>
        <strain evidence="2">isolate 1-1 / race 1 (BBBD)</strain>
        <strain evidence="3">Isolate 1-1 / race 1 (BBBD)</strain>
    </source>
</reference>
<dbReference type="Proteomes" id="UP000005240">
    <property type="component" value="Unassembled WGS sequence"/>
</dbReference>
<name>A0A180H1R1_PUCT1</name>
<dbReference type="VEuPathDB" id="FungiDB:PTTG_25417"/>
<sequence>MEHAGGFTHNSDIGSAIQLSSHSDTADDYQGHVIVDIPRELLGNQPKVSLSRASSQTSIHAPTVSTSTTGEVVCITICPDDKCGICLEPLLKIIAAHKAELKAKKLEEAKEPETNNLELEAKKAEVEEPGANTKISHAQILEAKNPEAKEQETIITTLQHPDLQSQLLQAQLCKSDHFRKHWQLS</sequence>
<reference evidence="2" key="4">
    <citation type="submission" date="2025-05" db="UniProtKB">
        <authorList>
            <consortium name="EnsemblFungi"/>
        </authorList>
    </citation>
    <scope>IDENTIFICATION</scope>
    <source>
        <strain evidence="2">isolate 1-1 / race 1 (BBBD)</strain>
    </source>
</reference>
<organism evidence="1">
    <name type="scientific">Puccinia triticina (isolate 1-1 / race 1 (BBBD))</name>
    <name type="common">Brown leaf rust fungus</name>
    <dbReference type="NCBI Taxonomy" id="630390"/>
    <lineage>
        <taxon>Eukaryota</taxon>
        <taxon>Fungi</taxon>
        <taxon>Dikarya</taxon>
        <taxon>Basidiomycota</taxon>
        <taxon>Pucciniomycotina</taxon>
        <taxon>Pucciniomycetes</taxon>
        <taxon>Pucciniales</taxon>
        <taxon>Pucciniaceae</taxon>
        <taxon>Puccinia</taxon>
    </lineage>
</organism>
<evidence type="ECO:0000313" key="1">
    <source>
        <dbReference type="EMBL" id="OAV98965.1"/>
    </source>
</evidence>
<reference evidence="1" key="1">
    <citation type="submission" date="2009-11" db="EMBL/GenBank/DDBJ databases">
        <authorList>
            <consortium name="The Broad Institute Genome Sequencing Platform"/>
            <person name="Ward D."/>
            <person name="Feldgarden M."/>
            <person name="Earl A."/>
            <person name="Young S.K."/>
            <person name="Zeng Q."/>
            <person name="Koehrsen M."/>
            <person name="Alvarado L."/>
            <person name="Berlin A."/>
            <person name="Bochicchio J."/>
            <person name="Borenstein D."/>
            <person name="Chapman S.B."/>
            <person name="Chen Z."/>
            <person name="Engels R."/>
            <person name="Freedman E."/>
            <person name="Gellesch M."/>
            <person name="Goldberg J."/>
            <person name="Griggs A."/>
            <person name="Gujja S."/>
            <person name="Heilman E."/>
            <person name="Heiman D."/>
            <person name="Hepburn T."/>
            <person name="Howarth C."/>
            <person name="Jen D."/>
            <person name="Larson L."/>
            <person name="Lewis B."/>
            <person name="Mehta T."/>
            <person name="Park D."/>
            <person name="Pearson M."/>
            <person name="Roberts A."/>
            <person name="Saif S."/>
            <person name="Shea T."/>
            <person name="Shenoy N."/>
            <person name="Sisk P."/>
            <person name="Stolte C."/>
            <person name="Sykes S."/>
            <person name="Thomson T."/>
            <person name="Walk T."/>
            <person name="White J."/>
            <person name="Yandava C."/>
            <person name="Izard J."/>
            <person name="Baranova O.V."/>
            <person name="Blanton J.M."/>
            <person name="Tanner A.C."/>
            <person name="Dewhirst F.E."/>
            <person name="Haas B."/>
            <person name="Nusbaum C."/>
            <person name="Birren B."/>
        </authorList>
    </citation>
    <scope>NUCLEOTIDE SEQUENCE [LARGE SCALE GENOMIC DNA]</scope>
    <source>
        <strain evidence="1">1-1 BBBD Race 1</strain>
    </source>
</reference>
<evidence type="ECO:0000313" key="2">
    <source>
        <dbReference type="EnsemblFungi" id="PTTG_25417-t43_1-p1"/>
    </source>
</evidence>
<dbReference type="EnsemblFungi" id="PTTG_25417-t43_1">
    <property type="protein sequence ID" value="PTTG_25417-t43_1-p1"/>
    <property type="gene ID" value="PTTG_25417"/>
</dbReference>